<reference evidence="2" key="2">
    <citation type="submission" date="2020-02" db="EMBL/GenBank/DDBJ databases">
        <authorList>
            <person name="Gilchrist C.L.M."/>
            <person name="Chooi Y.-H."/>
        </authorList>
    </citation>
    <scope>NUCLEOTIDE SEQUENCE</scope>
    <source>
        <strain evidence="2">MST-FP2251</strain>
    </source>
</reference>
<comment type="caution">
    <text evidence="2">The sequence shown here is derived from an EMBL/GenBank/DDBJ whole genome shotgun (WGS) entry which is preliminary data.</text>
</comment>
<protein>
    <submittedName>
        <fullName evidence="2">Uncharacterized protein</fullName>
    </submittedName>
</protein>
<feature type="compositionally biased region" description="Basic and acidic residues" evidence="1">
    <location>
        <begin position="214"/>
        <end position="224"/>
    </location>
</feature>
<dbReference type="InterPro" id="IPR037830">
    <property type="entry name" value="ZZZ3"/>
</dbReference>
<accession>A0AAD4CHC6</accession>
<gene>
    <name evidence="2" type="ORF">FE257_011307</name>
</gene>
<dbReference type="PANTHER" id="PTHR22705:SF0">
    <property type="entry name" value="ZZ-TYPE ZINC FINGER-CONTAINING PROTEIN 3"/>
    <property type="match status" value="1"/>
</dbReference>
<sequence length="268" mass="28844">MQPSANQSDQPDRPGTPPRPPYSPVTPVFAHLAPVQNNTVSNGAAHPIVPPGTSPSPTTRVHSSFSATTPSDFTFPMPPPPAPVPVPAAVFAPEPAPVPISESENPDAIALRSAISILQLQKQQGLRDLQTLERLKKAAAADPEAFARELAAGNLSAKDPGGFVNFTHDDDGEGDESEDKTSNTASGLGTIPTPQNVIRTPPINWAKYQVVGESLDRMHEDQRRRPSSGEPRREDPMQRAPVHVLASPYRPLVDKLESPEKVKKKQQK</sequence>
<proteinExistence type="predicted"/>
<feature type="region of interest" description="Disordered" evidence="1">
    <location>
        <begin position="153"/>
        <end position="268"/>
    </location>
</feature>
<organism evidence="2 3">
    <name type="scientific">Aspergillus nanangensis</name>
    <dbReference type="NCBI Taxonomy" id="2582783"/>
    <lineage>
        <taxon>Eukaryota</taxon>
        <taxon>Fungi</taxon>
        <taxon>Dikarya</taxon>
        <taxon>Ascomycota</taxon>
        <taxon>Pezizomycotina</taxon>
        <taxon>Eurotiomycetes</taxon>
        <taxon>Eurotiomycetidae</taxon>
        <taxon>Eurotiales</taxon>
        <taxon>Aspergillaceae</taxon>
        <taxon>Aspergillus</taxon>
        <taxon>Aspergillus subgen. Circumdati</taxon>
    </lineage>
</organism>
<evidence type="ECO:0000313" key="3">
    <source>
        <dbReference type="Proteomes" id="UP001194746"/>
    </source>
</evidence>
<reference evidence="2" key="1">
    <citation type="journal article" date="2019" name="Beilstein J. Org. Chem.">
        <title>Nanangenines: drimane sesquiterpenoids as the dominant metabolite cohort of a novel Australian fungus, Aspergillus nanangensis.</title>
        <authorList>
            <person name="Lacey H.J."/>
            <person name="Gilchrist C.L.M."/>
            <person name="Crombie A."/>
            <person name="Kalaitzis J.A."/>
            <person name="Vuong D."/>
            <person name="Rutledge P.J."/>
            <person name="Turner P."/>
            <person name="Pitt J.I."/>
            <person name="Lacey E."/>
            <person name="Chooi Y.H."/>
            <person name="Piggott A.M."/>
        </authorList>
    </citation>
    <scope>NUCLEOTIDE SEQUENCE</scope>
    <source>
        <strain evidence="2">MST-FP2251</strain>
    </source>
</reference>
<name>A0AAD4CHC6_ASPNN</name>
<keyword evidence="3" id="KW-1185">Reference proteome</keyword>
<evidence type="ECO:0000313" key="2">
    <source>
        <dbReference type="EMBL" id="KAF9886536.1"/>
    </source>
</evidence>
<dbReference type="AlphaFoldDB" id="A0AAD4CHC6"/>
<dbReference type="PANTHER" id="PTHR22705">
    <property type="entry name" value="ZINC FINGER, ZZ DOMAIN CONTAINING 3"/>
    <property type="match status" value="1"/>
</dbReference>
<dbReference type="Proteomes" id="UP001194746">
    <property type="component" value="Unassembled WGS sequence"/>
</dbReference>
<feature type="compositionally biased region" description="Basic and acidic residues" evidence="1">
    <location>
        <begin position="252"/>
        <end position="261"/>
    </location>
</feature>
<dbReference type="EMBL" id="VCAU01000075">
    <property type="protein sequence ID" value="KAF9886536.1"/>
    <property type="molecule type" value="Genomic_DNA"/>
</dbReference>
<feature type="region of interest" description="Disordered" evidence="1">
    <location>
        <begin position="1"/>
        <end position="80"/>
    </location>
</feature>
<evidence type="ECO:0000256" key="1">
    <source>
        <dbReference type="SAM" id="MobiDB-lite"/>
    </source>
</evidence>
<feature type="compositionally biased region" description="Pro residues" evidence="1">
    <location>
        <begin position="14"/>
        <end position="24"/>
    </location>
</feature>
<feature type="compositionally biased region" description="Polar residues" evidence="1">
    <location>
        <begin position="182"/>
        <end position="198"/>
    </location>
</feature>
<feature type="compositionally biased region" description="Polar residues" evidence="1">
    <location>
        <begin position="55"/>
        <end position="72"/>
    </location>
</feature>